<feature type="transmembrane region" description="Helical" evidence="17">
    <location>
        <begin position="85"/>
        <end position="107"/>
    </location>
</feature>
<feature type="coiled-coil region" evidence="16">
    <location>
        <begin position="1444"/>
        <end position="1585"/>
    </location>
</feature>
<keyword evidence="3" id="KW-0813">Transport</keyword>
<evidence type="ECO:0000256" key="14">
    <source>
        <dbReference type="ARBA" id="ARBA00038341"/>
    </source>
</evidence>
<dbReference type="InterPro" id="IPR027417">
    <property type="entry name" value="P-loop_NTPase"/>
</dbReference>
<dbReference type="STRING" id="4072.A0A2G2Z6T3"/>
<evidence type="ECO:0000256" key="15">
    <source>
        <dbReference type="PROSITE-ProRule" id="PRU00283"/>
    </source>
</evidence>
<reference evidence="19 20" key="2">
    <citation type="journal article" date="2017" name="Genome Biol.">
        <title>New reference genome sequences of hot pepper reveal the massive evolution of plant disease-resistance genes by retroduplication.</title>
        <authorList>
            <person name="Kim S."/>
            <person name="Park J."/>
            <person name="Yeom S.I."/>
            <person name="Kim Y.M."/>
            <person name="Seo E."/>
            <person name="Kim K.T."/>
            <person name="Kim M.S."/>
            <person name="Lee J.M."/>
            <person name="Cheong K."/>
            <person name="Shin H.S."/>
            <person name="Kim S.B."/>
            <person name="Han K."/>
            <person name="Lee J."/>
            <person name="Park M."/>
            <person name="Lee H.A."/>
            <person name="Lee H.Y."/>
            <person name="Lee Y."/>
            <person name="Oh S."/>
            <person name="Lee J.H."/>
            <person name="Choi E."/>
            <person name="Choi E."/>
            <person name="Lee S.E."/>
            <person name="Jeon J."/>
            <person name="Kim H."/>
            <person name="Choi G."/>
            <person name="Song H."/>
            <person name="Lee J."/>
            <person name="Lee S.C."/>
            <person name="Kwon J.K."/>
            <person name="Lee H.Y."/>
            <person name="Koo N."/>
            <person name="Hong Y."/>
            <person name="Kim R.W."/>
            <person name="Kang W.H."/>
            <person name="Huh J.H."/>
            <person name="Kang B.C."/>
            <person name="Yang T.J."/>
            <person name="Lee Y.H."/>
            <person name="Bennetzen J.L."/>
            <person name="Choi D."/>
        </authorList>
    </citation>
    <scope>NUCLEOTIDE SEQUENCE [LARGE SCALE GENOMIC DNA]</scope>
    <source>
        <strain evidence="20">cv. CM334</strain>
    </source>
</reference>
<feature type="transmembrane region" description="Helical" evidence="17">
    <location>
        <begin position="394"/>
        <end position="412"/>
    </location>
</feature>
<dbReference type="GO" id="GO:0033044">
    <property type="term" value="P:regulation of chromosome organization"/>
    <property type="evidence" value="ECO:0007669"/>
    <property type="project" value="UniProtKB-ARBA"/>
</dbReference>
<dbReference type="GO" id="GO:0140694">
    <property type="term" value="P:membraneless organelle assembly"/>
    <property type="evidence" value="ECO:0007669"/>
    <property type="project" value="UniProtKB-ARBA"/>
</dbReference>
<evidence type="ECO:0000256" key="2">
    <source>
        <dbReference type="ARBA" id="ARBA00007310"/>
    </source>
</evidence>
<dbReference type="PANTHER" id="PTHR32468:SF114">
    <property type="entry name" value="CATION_H+ EXCHANGER DOMAIN-CONTAINING PROTEIN"/>
    <property type="match status" value="1"/>
</dbReference>
<feature type="transmembrane region" description="Helical" evidence="17">
    <location>
        <begin position="146"/>
        <end position="170"/>
    </location>
</feature>
<evidence type="ECO:0000256" key="7">
    <source>
        <dbReference type="ARBA" id="ARBA00022840"/>
    </source>
</evidence>
<dbReference type="GO" id="GO:0005524">
    <property type="term" value="F:ATP binding"/>
    <property type="evidence" value="ECO:0007669"/>
    <property type="project" value="UniProtKB-UniRule"/>
</dbReference>
<feature type="transmembrane region" description="Helical" evidence="17">
    <location>
        <begin position="332"/>
        <end position="350"/>
    </location>
</feature>
<evidence type="ECO:0000256" key="11">
    <source>
        <dbReference type="ARBA" id="ARBA00023065"/>
    </source>
</evidence>
<feature type="transmembrane region" description="Helical" evidence="17">
    <location>
        <begin position="285"/>
        <end position="312"/>
    </location>
</feature>
<keyword evidence="13 15" id="KW-0505">Motor protein</keyword>
<feature type="transmembrane region" description="Helical" evidence="17">
    <location>
        <begin position="50"/>
        <end position="73"/>
    </location>
</feature>
<proteinExistence type="inferred from homology"/>
<dbReference type="GO" id="GO:0006885">
    <property type="term" value="P:regulation of pH"/>
    <property type="evidence" value="ECO:0000318"/>
    <property type="project" value="GO_Central"/>
</dbReference>
<dbReference type="CDD" id="cd01374">
    <property type="entry name" value="KISc_CENP_E"/>
    <property type="match status" value="1"/>
</dbReference>
<dbReference type="GO" id="GO:0000278">
    <property type="term" value="P:mitotic cell cycle"/>
    <property type="evidence" value="ECO:0007669"/>
    <property type="project" value="UniProtKB-ARBA"/>
</dbReference>
<dbReference type="InterPro" id="IPR019821">
    <property type="entry name" value="Kinesin_motor_CS"/>
</dbReference>
<comment type="similarity">
    <text evidence="2">Belongs to the TRAFAC class myosin-kinesin ATPase superfamily. Kinesin family. KIN-7 subfamily.</text>
</comment>
<organism evidence="19 20">
    <name type="scientific">Capsicum annuum</name>
    <name type="common">Capsicum pepper</name>
    <dbReference type="NCBI Taxonomy" id="4072"/>
    <lineage>
        <taxon>Eukaryota</taxon>
        <taxon>Viridiplantae</taxon>
        <taxon>Streptophyta</taxon>
        <taxon>Embryophyta</taxon>
        <taxon>Tracheophyta</taxon>
        <taxon>Spermatophyta</taxon>
        <taxon>Magnoliopsida</taxon>
        <taxon>eudicotyledons</taxon>
        <taxon>Gunneridae</taxon>
        <taxon>Pentapetalae</taxon>
        <taxon>asterids</taxon>
        <taxon>lamiids</taxon>
        <taxon>Solanales</taxon>
        <taxon>Solanaceae</taxon>
        <taxon>Solanoideae</taxon>
        <taxon>Capsiceae</taxon>
        <taxon>Capsicum</taxon>
    </lineage>
</organism>
<keyword evidence="11" id="KW-0406">Ion transport</keyword>
<dbReference type="GO" id="GO:0098662">
    <property type="term" value="P:inorganic cation transmembrane transport"/>
    <property type="evidence" value="ECO:0000318"/>
    <property type="project" value="GO_Central"/>
</dbReference>
<dbReference type="GO" id="GO:0008017">
    <property type="term" value="F:microtubule binding"/>
    <property type="evidence" value="ECO:0007669"/>
    <property type="project" value="InterPro"/>
</dbReference>
<feature type="transmembrane region" description="Helical" evidence="17">
    <location>
        <begin position="113"/>
        <end position="134"/>
    </location>
</feature>
<dbReference type="InterPro" id="IPR038770">
    <property type="entry name" value="Na+/solute_symporter_sf"/>
</dbReference>
<comment type="subcellular location">
    <subcellularLocation>
        <location evidence="1">Membrane</location>
        <topology evidence="1">Multi-pass membrane protein</topology>
    </subcellularLocation>
</comment>
<keyword evidence="12 17" id="KW-0472">Membrane</keyword>
<dbReference type="GO" id="GO:0000226">
    <property type="term" value="P:microtubule cytoskeleton organization"/>
    <property type="evidence" value="ECO:0007669"/>
    <property type="project" value="UniProtKB-ARBA"/>
</dbReference>
<feature type="coiled-coil region" evidence="16">
    <location>
        <begin position="1628"/>
        <end position="1952"/>
    </location>
</feature>
<accession>A0A2G2Z6T3</accession>
<sequence length="1980" mass="222868">MGSRVMEPDDISTYGKIFRHGENGSSICMSVGKIQSKGSVFFHNESPLDYSVPLLLAQISLASLFILLASTLLKPLGQPTNVTQIFRGLLLGPSFLGRIDGFVELFYPYRSLVMLDAVSLFGYMFYFFLIGVQIDPWILKRVEKEFIVGVSTVAAALVLSISTSFILLRFKLSVDPLVSNSLPVVATMSSVLGFPVIAHYLTELKMVNSDFGKMALSCSLVSNMFGFVIIAITSLSSQPSGQKFTILQNFTSGIGFIMVVFLCVRPVIIWSTRRNPPGEPLKQSFICMVFVGVLLSGFCSKALGLHIFFGPLLYGLALPAGPPLGSALVEKLHFIVSWIFMPIYFVKTGLVTDIFSVKLRSYLVLQSVILIASLGKFLGALISSIYNQVSPRDAVSIGLVANVQGVLELGMFKMMKQNAAIADEAFAVLCISLLTATAIVTPILKSLYDPHNRYAAHKDRTIQHMKPHSELRVLACIHEQENVPATINLLEALHASNQSYMDITMLHLTEMVGRAHPLLINHKLPLVMNYASEASASKRIINAFKVFEQNFRETKTVSKLGSKNMNEKIMQTTPCSVAVIVDRSLVDTSRPILDAWSLYRVAVFFLGGADDREALALGQRMAEKQNISLTIIRLIQENPTGNYTNNNNTSSSDYDTIEQMMDNEMVGKARSDMAGNYRVKYVEKMIRDGTGTAAVMRSMEDEYELIIVGRRHDTQSPLLLGLSDWVEESEELGSVGDMFALGDSENRIFEDECTTIEVYKARTKNIVAAAIQGFNGTVFAYGQTSSGKTHTMRGSKTEPGVIPMAVQDLFNFIEEEMDREFLLRMSYMEIYNEEINDLLAPEHRKLQIHESIERGIFVAGLREEIVASPDQVLELMDFGESHRHIGETNMNLYSSRSHTIFRMIIESREKAEDTKTDNSCDAVRVSVLNLVDLAGSERAAKTGAEGVRLKEGSHINKSLMTLGTVIKKLSEGAESQGGHVPYRDSKLTRILQPALGGNANTAIICNITLAQIHADETKSSLQFASRALRVTNCVHVNEILTDAALLKRQKKEIEELRAKLQASHSEHLDEEILNLRNTLLKSELERERITLELEEEKKAQAEREKRLQEQAKKIENLSSMVLCSNRVEGRDTYKKEKRRYTWCPGNLSREALKELSSSGKGKISAVKAKRLERDIGPLLPFEELLDVDINLDSGKQEDNARSNQAEDCTLPDPRALLHVTSRRKGASRKKSFSMEDSDFLELQRVYEELLLKYESHKTVSEVKIDYLTRKLFEADIHLVDGSEQEDNSLMHLCGSKPLREAKAILVIKQLQEKVTMLEMERSSSQQNLDSVVEIATEQTISAREKHEELYQELLSAKLEAQGAREQLASMQSAVVLVEDNMNSETELMREVQDLISEFENSRTLIDSFIPVVEELVMSFSAISKLVPDLKSAALDNSNQIRSVIRNHEKLLSFLQQKINVVQDEKILLDHQSFDLHNQIEELKRAIEDSRNALTEISEKYEAEKSEHLSQIQSLQKELSCLSSGSLVREKENIRKDLEKTKAKLRDTESKLRNAIQEKTKLEGERACAEREIKRLNGQRAILERDINKRDTNIGKRRDSVVDRSSNVLDSKRAKNSSVCVENVVQEEYRKLEVLAFEMETTIASLEEELTISHAEKEEANSRAENLACELQALSDELNMSNTELSMLKEELSCVRLCSGESESRCQRLETSVNILAEEKEDLAMQLTDALLEMEEEKAIWFAREKATVEAINEKAKSYSAEIANLSQKMTEVTNELESCRRQCKLLEERLVISENNVLLDKSFSEEKLLEIDQLRLRLRDAEEQCRRSQEMLTMENQGLCKEVERLQVELSMLSKERVDLLARSRESETEPIQRDDFQLSNSNPEVEQLSEKLSALEAKMHNGEVNLNNDKAKLRMRLRGAQAKLDAFRVRYKEALDEIDFMNKKFEAASSKLKDQLASSGLEILSLKKQLCFCKGSLIG</sequence>
<evidence type="ECO:0000256" key="12">
    <source>
        <dbReference type="ARBA" id="ARBA00023136"/>
    </source>
</evidence>
<feature type="transmembrane region" description="Helical" evidence="17">
    <location>
        <begin position="246"/>
        <end position="264"/>
    </location>
</feature>
<reference evidence="19 20" key="1">
    <citation type="journal article" date="2014" name="Nat. Genet.">
        <title>Genome sequence of the hot pepper provides insights into the evolution of pungency in Capsicum species.</title>
        <authorList>
            <person name="Kim S."/>
            <person name="Park M."/>
            <person name="Yeom S.I."/>
            <person name="Kim Y.M."/>
            <person name="Lee J.M."/>
            <person name="Lee H.A."/>
            <person name="Seo E."/>
            <person name="Choi J."/>
            <person name="Cheong K."/>
            <person name="Kim K.T."/>
            <person name="Jung K."/>
            <person name="Lee G.W."/>
            <person name="Oh S.K."/>
            <person name="Bae C."/>
            <person name="Kim S.B."/>
            <person name="Lee H.Y."/>
            <person name="Kim S.Y."/>
            <person name="Kim M.S."/>
            <person name="Kang B.C."/>
            <person name="Jo Y.D."/>
            <person name="Yang H.B."/>
            <person name="Jeong H.J."/>
            <person name="Kang W.H."/>
            <person name="Kwon J.K."/>
            <person name="Shin C."/>
            <person name="Lim J.Y."/>
            <person name="Park J.H."/>
            <person name="Huh J.H."/>
            <person name="Kim J.S."/>
            <person name="Kim B.D."/>
            <person name="Cohen O."/>
            <person name="Paran I."/>
            <person name="Suh M.C."/>
            <person name="Lee S.B."/>
            <person name="Kim Y.K."/>
            <person name="Shin Y."/>
            <person name="Noh S.J."/>
            <person name="Park J."/>
            <person name="Seo Y.S."/>
            <person name="Kwon S.Y."/>
            <person name="Kim H.A."/>
            <person name="Park J.M."/>
            <person name="Kim H.J."/>
            <person name="Choi S.B."/>
            <person name="Bosland P.W."/>
            <person name="Reeves G."/>
            <person name="Jo S.H."/>
            <person name="Lee B.W."/>
            <person name="Cho H.T."/>
            <person name="Choi H.S."/>
            <person name="Lee M.S."/>
            <person name="Yu Y."/>
            <person name="Do Choi Y."/>
            <person name="Park B.S."/>
            <person name="van Deynze A."/>
            <person name="Ashrafi H."/>
            <person name="Hill T."/>
            <person name="Kim W.T."/>
            <person name="Pai H.S."/>
            <person name="Ahn H.K."/>
            <person name="Yeam I."/>
            <person name="Giovannoni J.J."/>
            <person name="Rose J.K."/>
            <person name="Sorensen I."/>
            <person name="Lee S.J."/>
            <person name="Kim R.W."/>
            <person name="Choi I.Y."/>
            <person name="Choi B.S."/>
            <person name="Lim J.S."/>
            <person name="Lee Y.H."/>
            <person name="Choi D."/>
        </authorList>
    </citation>
    <scope>NUCLEOTIDE SEQUENCE [LARGE SCALE GENOMIC DNA]</scope>
    <source>
        <strain evidence="20">cv. CM334</strain>
    </source>
</reference>
<evidence type="ECO:0000256" key="10">
    <source>
        <dbReference type="ARBA" id="ARBA00023054"/>
    </source>
</evidence>
<feature type="transmembrane region" description="Helical" evidence="17">
    <location>
        <begin position="182"/>
        <end position="202"/>
    </location>
</feature>
<keyword evidence="9 17" id="KW-1133">Transmembrane helix</keyword>
<dbReference type="PRINTS" id="PR00380">
    <property type="entry name" value="KINESINHEAVY"/>
</dbReference>
<dbReference type="InterPro" id="IPR036961">
    <property type="entry name" value="Kinesin_motor_dom_sf"/>
</dbReference>
<dbReference type="GO" id="GO:0015297">
    <property type="term" value="F:antiporter activity"/>
    <property type="evidence" value="ECO:0007669"/>
    <property type="project" value="InterPro"/>
</dbReference>
<dbReference type="PROSITE" id="PS50067">
    <property type="entry name" value="KINESIN_MOTOR_2"/>
    <property type="match status" value="1"/>
</dbReference>
<feature type="transmembrane region" description="Helical" evidence="17">
    <location>
        <begin position="214"/>
        <end position="234"/>
    </location>
</feature>
<dbReference type="Gramene" id="PHT77575">
    <property type="protein sequence ID" value="PHT77575"/>
    <property type="gene ID" value="T459_15627"/>
</dbReference>
<dbReference type="EMBL" id="AYRZ02000006">
    <property type="protein sequence ID" value="PHT77575.1"/>
    <property type="molecule type" value="Genomic_DNA"/>
</dbReference>
<evidence type="ECO:0000256" key="1">
    <source>
        <dbReference type="ARBA" id="ARBA00004141"/>
    </source>
</evidence>
<dbReference type="GO" id="GO:0007018">
    <property type="term" value="P:microtubule-based movement"/>
    <property type="evidence" value="ECO:0007669"/>
    <property type="project" value="InterPro"/>
</dbReference>
<evidence type="ECO:0000256" key="6">
    <source>
        <dbReference type="ARBA" id="ARBA00022741"/>
    </source>
</evidence>
<protein>
    <recommendedName>
        <fullName evidence="18">Kinesin motor domain-containing protein</fullName>
    </recommendedName>
</protein>
<dbReference type="GO" id="GO:0043515">
    <property type="term" value="F:kinetochore binding"/>
    <property type="evidence" value="ECO:0007669"/>
    <property type="project" value="UniProtKB-ARBA"/>
</dbReference>
<feature type="binding site" evidence="15">
    <location>
        <begin position="782"/>
        <end position="789"/>
    </location>
    <ligand>
        <name>ATP</name>
        <dbReference type="ChEBI" id="CHEBI:30616"/>
    </ligand>
</feature>
<keyword evidence="8" id="KW-0630">Potassium</keyword>
<evidence type="ECO:0000256" key="17">
    <source>
        <dbReference type="SAM" id="Phobius"/>
    </source>
</evidence>
<dbReference type="Pfam" id="PF00999">
    <property type="entry name" value="Na_H_Exchanger"/>
    <property type="match status" value="1"/>
</dbReference>
<evidence type="ECO:0000256" key="9">
    <source>
        <dbReference type="ARBA" id="ARBA00022989"/>
    </source>
</evidence>
<dbReference type="Proteomes" id="UP000222542">
    <property type="component" value="Unassembled WGS sequence"/>
</dbReference>
<evidence type="ECO:0000256" key="8">
    <source>
        <dbReference type="ARBA" id="ARBA00022958"/>
    </source>
</evidence>
<dbReference type="InterPro" id="IPR006153">
    <property type="entry name" value="Cation/H_exchanger_TM"/>
</dbReference>
<dbReference type="PANTHER" id="PTHR32468">
    <property type="entry name" value="CATION/H + ANTIPORTER"/>
    <property type="match status" value="1"/>
</dbReference>
<feature type="transmembrane region" description="Helical" evidence="17">
    <location>
        <begin position="424"/>
        <end position="444"/>
    </location>
</feature>
<evidence type="ECO:0000256" key="4">
    <source>
        <dbReference type="ARBA" id="ARBA00022538"/>
    </source>
</evidence>
<dbReference type="GO" id="GO:0000779">
    <property type="term" value="C:condensed chromosome, centromeric region"/>
    <property type="evidence" value="ECO:0007669"/>
    <property type="project" value="UniProtKB-ARBA"/>
</dbReference>
<keyword evidence="6 15" id="KW-0547">Nucleotide-binding</keyword>
<dbReference type="SUPFAM" id="SSF52540">
    <property type="entry name" value="P-loop containing nucleoside triphosphate hydrolases"/>
    <property type="match status" value="1"/>
</dbReference>
<dbReference type="GO" id="GO:0006813">
    <property type="term" value="P:potassium ion transport"/>
    <property type="evidence" value="ECO:0007669"/>
    <property type="project" value="UniProtKB-KW"/>
</dbReference>
<evidence type="ECO:0000313" key="20">
    <source>
        <dbReference type="Proteomes" id="UP000222542"/>
    </source>
</evidence>
<keyword evidence="20" id="KW-1185">Reference proteome</keyword>
<dbReference type="GO" id="GO:0008608">
    <property type="term" value="P:attachment of spindle microtubules to kinetochore"/>
    <property type="evidence" value="ECO:0007669"/>
    <property type="project" value="UniProtKB-ARBA"/>
</dbReference>
<dbReference type="Gene3D" id="3.40.850.10">
    <property type="entry name" value="Kinesin motor domain"/>
    <property type="match status" value="1"/>
</dbReference>
<comment type="caution">
    <text evidence="19">The sequence shown here is derived from an EMBL/GenBank/DDBJ whole genome shotgun (WGS) entry which is preliminary data.</text>
</comment>
<name>A0A2G2Z6T3_CAPAN</name>
<keyword evidence="7 15" id="KW-0067">ATP-binding</keyword>
<evidence type="ECO:0000313" key="19">
    <source>
        <dbReference type="EMBL" id="PHT77575.1"/>
    </source>
</evidence>
<evidence type="ECO:0000256" key="5">
    <source>
        <dbReference type="ARBA" id="ARBA00022692"/>
    </source>
</evidence>
<dbReference type="InterPro" id="IPR001752">
    <property type="entry name" value="Kinesin_motor_dom"/>
</dbReference>
<feature type="domain" description="Kinesin motor" evidence="18">
    <location>
        <begin position="712"/>
        <end position="1030"/>
    </location>
</feature>
<evidence type="ECO:0000256" key="13">
    <source>
        <dbReference type="ARBA" id="ARBA00023175"/>
    </source>
</evidence>
<dbReference type="GO" id="GO:1902600">
    <property type="term" value="P:proton transmembrane transport"/>
    <property type="evidence" value="ECO:0007669"/>
    <property type="project" value="InterPro"/>
</dbReference>
<keyword evidence="4" id="KW-0633">Potassium transport</keyword>
<dbReference type="SMART" id="SM00129">
    <property type="entry name" value="KISc"/>
    <property type="match status" value="1"/>
</dbReference>
<dbReference type="GO" id="GO:0042327">
    <property type="term" value="P:positive regulation of phosphorylation"/>
    <property type="evidence" value="ECO:0007669"/>
    <property type="project" value="UniProtKB-ARBA"/>
</dbReference>
<feature type="coiled-coil region" evidence="16">
    <location>
        <begin position="1307"/>
        <end position="1366"/>
    </location>
</feature>
<dbReference type="FunFam" id="3.40.850.10:FF:000026">
    <property type="entry name" value="Centromere-associated protein E"/>
    <property type="match status" value="1"/>
</dbReference>
<feature type="coiled-coil region" evidence="16">
    <location>
        <begin position="1036"/>
        <end position="1117"/>
    </location>
</feature>
<comment type="similarity">
    <text evidence="14">Belongs to the monovalent cation:proton antiporter 2 (CPA2) transporter (TC 2.A.37) family. CHX (TC 2.A.37.4) subfamily.</text>
</comment>
<dbReference type="GO" id="GO:0012505">
    <property type="term" value="C:endomembrane system"/>
    <property type="evidence" value="ECO:0000318"/>
    <property type="project" value="GO_Central"/>
</dbReference>
<feature type="transmembrane region" description="Helical" evidence="17">
    <location>
        <begin position="362"/>
        <end position="382"/>
    </location>
</feature>
<dbReference type="Pfam" id="PF00225">
    <property type="entry name" value="Kinesin"/>
    <property type="match status" value="1"/>
</dbReference>
<keyword evidence="5 17" id="KW-0812">Transmembrane</keyword>
<dbReference type="Gene3D" id="1.20.1530.20">
    <property type="match status" value="1"/>
</dbReference>
<dbReference type="PROSITE" id="PS00411">
    <property type="entry name" value="KINESIN_MOTOR_1"/>
    <property type="match status" value="1"/>
</dbReference>
<dbReference type="GO" id="GO:0016020">
    <property type="term" value="C:membrane"/>
    <property type="evidence" value="ECO:0007669"/>
    <property type="project" value="UniProtKB-SubCell"/>
</dbReference>
<evidence type="ECO:0000256" key="16">
    <source>
        <dbReference type="SAM" id="Coils"/>
    </source>
</evidence>
<gene>
    <name evidence="19" type="ORF">T459_15627</name>
</gene>
<keyword evidence="10 16" id="KW-0175">Coiled coil</keyword>
<evidence type="ECO:0000259" key="18">
    <source>
        <dbReference type="PROSITE" id="PS50067"/>
    </source>
</evidence>
<dbReference type="GO" id="GO:0003777">
    <property type="term" value="F:microtubule motor activity"/>
    <property type="evidence" value="ECO:0007669"/>
    <property type="project" value="InterPro"/>
</dbReference>
<dbReference type="GO" id="GO:1901987">
    <property type="term" value="P:regulation of cell cycle phase transition"/>
    <property type="evidence" value="ECO:0007669"/>
    <property type="project" value="UniProtKB-ARBA"/>
</dbReference>
<dbReference type="InterPro" id="IPR050794">
    <property type="entry name" value="CPA2_transporter"/>
</dbReference>
<evidence type="ECO:0000256" key="3">
    <source>
        <dbReference type="ARBA" id="ARBA00022448"/>
    </source>
</evidence>